<accession>A0A543KQ76</accession>
<keyword evidence="2" id="KW-0812">Transmembrane</keyword>
<reference evidence="3 4" key="1">
    <citation type="submission" date="2019-06" db="EMBL/GenBank/DDBJ databases">
        <title>Sequencing the genomes of 1000 actinobacteria strains.</title>
        <authorList>
            <person name="Klenk H.-P."/>
        </authorList>
    </citation>
    <scope>NUCLEOTIDE SEQUENCE [LARGE SCALE GENOMIC DNA]</scope>
    <source>
        <strain evidence="3 4">DSM 12362</strain>
    </source>
</reference>
<proteinExistence type="predicted"/>
<gene>
    <name evidence="3" type="ORF">FB476_2126</name>
</gene>
<protein>
    <submittedName>
        <fullName evidence="3">Uncharacterized protein</fullName>
    </submittedName>
</protein>
<feature type="region of interest" description="Disordered" evidence="1">
    <location>
        <begin position="382"/>
        <end position="424"/>
    </location>
</feature>
<feature type="compositionally biased region" description="Basic and acidic residues" evidence="1">
    <location>
        <begin position="382"/>
        <end position="395"/>
    </location>
</feature>
<sequence>MSTLPAHDEGGAAAVLACDPDALEEVAAGLRRLAAELDATATAVAEPGPAGWSGLAAIEQARCRASTGAAVGRTREPVGRAAACLDLLAGTAREQAVVVRRHQRLAEEVDLARARLAAYGALSDADALVRTVRLRELEEESRWHRRAVAAAVEAFQEVRRWVTRLLEELRASLSELALNLAVVVGAVSRVTRSAGQVLAVEAIADAGRRLRRVGDQEAPRTRHQMDERLKKNVARFRSPKPSETLPVGKMPFGAAVRHFGRLVPVVALADAGYTLWTGGGYDGWRGGVTRGLAAAGVVGVGLVVFLPITAPAAVVGAGAMAVYGAWMTGNWIYDNRHRLGRLASRGWSGARRVGGRAWTGTRDAAGRAWTGGTDLARRARDRVGSGLSRLRDRVRRDRGRPTQPEQPVTPPVAPGTAPPVGSTA</sequence>
<organism evidence="3 4">
    <name type="scientific">Ornithinimicrobium humiphilum</name>
    <dbReference type="NCBI Taxonomy" id="125288"/>
    <lineage>
        <taxon>Bacteria</taxon>
        <taxon>Bacillati</taxon>
        <taxon>Actinomycetota</taxon>
        <taxon>Actinomycetes</taxon>
        <taxon>Micrococcales</taxon>
        <taxon>Ornithinimicrobiaceae</taxon>
        <taxon>Ornithinimicrobium</taxon>
    </lineage>
</organism>
<evidence type="ECO:0000256" key="2">
    <source>
        <dbReference type="SAM" id="Phobius"/>
    </source>
</evidence>
<evidence type="ECO:0000313" key="3">
    <source>
        <dbReference type="EMBL" id="TQM97222.1"/>
    </source>
</evidence>
<keyword evidence="2" id="KW-1133">Transmembrane helix</keyword>
<feature type="transmembrane region" description="Helical" evidence="2">
    <location>
        <begin position="314"/>
        <end position="333"/>
    </location>
</feature>
<feature type="compositionally biased region" description="Pro residues" evidence="1">
    <location>
        <begin position="407"/>
        <end position="417"/>
    </location>
</feature>
<dbReference type="AlphaFoldDB" id="A0A543KQ76"/>
<name>A0A543KQ76_9MICO</name>
<dbReference type="EMBL" id="VFPU01000001">
    <property type="protein sequence ID" value="TQM97222.1"/>
    <property type="molecule type" value="Genomic_DNA"/>
</dbReference>
<comment type="caution">
    <text evidence="3">The sequence shown here is derived from an EMBL/GenBank/DDBJ whole genome shotgun (WGS) entry which is preliminary data.</text>
</comment>
<keyword evidence="2" id="KW-0472">Membrane</keyword>
<evidence type="ECO:0000313" key="4">
    <source>
        <dbReference type="Proteomes" id="UP000315133"/>
    </source>
</evidence>
<keyword evidence="4" id="KW-1185">Reference proteome</keyword>
<evidence type="ECO:0000256" key="1">
    <source>
        <dbReference type="SAM" id="MobiDB-lite"/>
    </source>
</evidence>
<dbReference type="RefSeq" id="WP_141818720.1">
    <property type="nucleotide sequence ID" value="NZ_BAAAIL010000002.1"/>
</dbReference>
<dbReference type="Proteomes" id="UP000315133">
    <property type="component" value="Unassembled WGS sequence"/>
</dbReference>
<feature type="transmembrane region" description="Helical" evidence="2">
    <location>
        <begin position="291"/>
        <end position="308"/>
    </location>
</feature>